<sequence>MAEILIVEDEASINELIKRTLNAAGHRCLQAYKGMEAISMGKSHTFDLVLLDVNLPDISGWKVKESLGNTPVIYVTARDELGDKIRGLNGGAQDYIVKPFAMEELVARVHVVLRRFQKDEKLFRLHGTEVFLDSCQVKVDGETVALTYQEFELLRTLIIHKNIALSRDQLLDMAWGMDFLGDARTVDVHIQRIRKKLHLENDIKTVYKRGYRLEC</sequence>
<proteinExistence type="predicted"/>
<dbReference type="InterPro" id="IPR036388">
    <property type="entry name" value="WH-like_DNA-bd_sf"/>
</dbReference>
<dbReference type="Gene3D" id="3.40.50.2300">
    <property type="match status" value="1"/>
</dbReference>
<keyword evidence="13" id="KW-1185">Reference proteome</keyword>
<dbReference type="CDD" id="cd00383">
    <property type="entry name" value="trans_reg_C"/>
    <property type="match status" value="1"/>
</dbReference>
<evidence type="ECO:0000256" key="9">
    <source>
        <dbReference type="PROSITE-ProRule" id="PRU01091"/>
    </source>
</evidence>
<evidence type="ECO:0000256" key="4">
    <source>
        <dbReference type="ARBA" id="ARBA00023015"/>
    </source>
</evidence>
<dbReference type="GO" id="GO:0000976">
    <property type="term" value="F:transcription cis-regulatory region binding"/>
    <property type="evidence" value="ECO:0007669"/>
    <property type="project" value="TreeGrafter"/>
</dbReference>
<feature type="DNA-binding region" description="OmpR/PhoB-type" evidence="9">
    <location>
        <begin position="120"/>
        <end position="215"/>
    </location>
</feature>
<dbReference type="InterPro" id="IPR039420">
    <property type="entry name" value="WalR-like"/>
</dbReference>
<dbReference type="PANTHER" id="PTHR48111:SF1">
    <property type="entry name" value="TWO-COMPONENT RESPONSE REGULATOR ORR33"/>
    <property type="match status" value="1"/>
</dbReference>
<organism evidence="12 13">
    <name type="scientific">Blautia hydrogenotrophica (strain DSM 10507 / JCM 14656 / S5a33)</name>
    <name type="common">Ruminococcus hydrogenotrophicus</name>
    <dbReference type="NCBI Taxonomy" id="476272"/>
    <lineage>
        <taxon>Bacteria</taxon>
        <taxon>Bacillati</taxon>
        <taxon>Bacillota</taxon>
        <taxon>Clostridia</taxon>
        <taxon>Lachnospirales</taxon>
        <taxon>Lachnospiraceae</taxon>
        <taxon>Blautia</taxon>
    </lineage>
</organism>
<dbReference type="AlphaFoldDB" id="C0CRB8"/>
<keyword evidence="5 9" id="KW-0238">DNA-binding</keyword>
<dbReference type="Gene3D" id="1.10.10.10">
    <property type="entry name" value="Winged helix-like DNA-binding domain superfamily/Winged helix DNA-binding domain"/>
    <property type="match status" value="1"/>
</dbReference>
<evidence type="ECO:0000256" key="2">
    <source>
        <dbReference type="ARBA" id="ARBA00022553"/>
    </source>
</evidence>
<accession>C0CRB8</accession>
<reference evidence="12 13" key="1">
    <citation type="submission" date="2009-01" db="EMBL/GenBank/DDBJ databases">
        <authorList>
            <person name="Fulton L."/>
            <person name="Clifton S."/>
            <person name="Fulton B."/>
            <person name="Xu J."/>
            <person name="Minx P."/>
            <person name="Pepin K.H."/>
            <person name="Johnson M."/>
            <person name="Bhonagiri V."/>
            <person name="Nash W.E."/>
            <person name="Mardis E.R."/>
            <person name="Wilson R.K."/>
        </authorList>
    </citation>
    <scope>NUCLEOTIDE SEQUENCE [LARGE SCALE GENOMIC DNA]</scope>
    <source>
        <strain evidence="13">DSM 10507 / JCM 14656 / S5a33</strain>
    </source>
</reference>
<dbReference type="GO" id="GO:0006355">
    <property type="term" value="P:regulation of DNA-templated transcription"/>
    <property type="evidence" value="ECO:0007669"/>
    <property type="project" value="InterPro"/>
</dbReference>
<dbReference type="RefSeq" id="WP_005951774.1">
    <property type="nucleotide sequence ID" value="NZ_CP136423.1"/>
</dbReference>
<dbReference type="SMART" id="SM00448">
    <property type="entry name" value="REC"/>
    <property type="match status" value="1"/>
</dbReference>
<dbReference type="InterPro" id="IPR001867">
    <property type="entry name" value="OmpR/PhoB-type_DNA-bd"/>
</dbReference>
<evidence type="ECO:0000259" key="11">
    <source>
        <dbReference type="PROSITE" id="PS51755"/>
    </source>
</evidence>
<dbReference type="PROSITE" id="PS51755">
    <property type="entry name" value="OMPR_PHOB"/>
    <property type="match status" value="1"/>
</dbReference>
<dbReference type="SMART" id="SM00862">
    <property type="entry name" value="Trans_reg_C"/>
    <property type="match status" value="1"/>
</dbReference>
<dbReference type="EMBL" id="ACBZ01000181">
    <property type="protein sequence ID" value="EEG47685.1"/>
    <property type="molecule type" value="Genomic_DNA"/>
</dbReference>
<keyword evidence="4" id="KW-0805">Transcription regulation</keyword>
<dbReference type="SUPFAM" id="SSF52172">
    <property type="entry name" value="CheY-like"/>
    <property type="match status" value="1"/>
</dbReference>
<dbReference type="Pfam" id="PF00072">
    <property type="entry name" value="Response_reg"/>
    <property type="match status" value="1"/>
</dbReference>
<dbReference type="Gene3D" id="6.10.250.690">
    <property type="match status" value="1"/>
</dbReference>
<protein>
    <recommendedName>
        <fullName evidence="1">Stage 0 sporulation protein A homolog</fullName>
    </recommendedName>
</protein>
<keyword evidence="6" id="KW-0804">Transcription</keyword>
<evidence type="ECO:0000256" key="1">
    <source>
        <dbReference type="ARBA" id="ARBA00018672"/>
    </source>
</evidence>
<dbReference type="PATRIC" id="fig|476272.21.peg.108"/>
<evidence type="ECO:0000313" key="12">
    <source>
        <dbReference type="EMBL" id="EEG47685.1"/>
    </source>
</evidence>
<comment type="function">
    <text evidence="7">May play the central regulatory role in sporulation. It may be an element of the effector pathway responsible for the activation of sporulation genes in response to nutritional stress. Spo0A may act in concert with spo0H (a sigma factor) to control the expression of some genes that are critical to the sporulation process.</text>
</comment>
<dbReference type="GeneID" id="86823253"/>
<evidence type="ECO:0000256" key="6">
    <source>
        <dbReference type="ARBA" id="ARBA00023163"/>
    </source>
</evidence>
<keyword evidence="3" id="KW-0902">Two-component regulatory system</keyword>
<feature type="domain" description="OmpR/PhoB-type" evidence="11">
    <location>
        <begin position="120"/>
        <end position="215"/>
    </location>
</feature>
<feature type="modified residue" description="4-aspartylphosphate" evidence="8">
    <location>
        <position position="52"/>
    </location>
</feature>
<dbReference type="InterPro" id="IPR016032">
    <property type="entry name" value="Sig_transdc_resp-reg_C-effctor"/>
</dbReference>
<dbReference type="PROSITE" id="PS50110">
    <property type="entry name" value="RESPONSE_REGULATORY"/>
    <property type="match status" value="1"/>
</dbReference>
<dbReference type="eggNOG" id="COG0745">
    <property type="taxonomic scope" value="Bacteria"/>
</dbReference>
<keyword evidence="2 8" id="KW-0597">Phosphoprotein</keyword>
<dbReference type="GO" id="GO:0032993">
    <property type="term" value="C:protein-DNA complex"/>
    <property type="evidence" value="ECO:0007669"/>
    <property type="project" value="TreeGrafter"/>
</dbReference>
<dbReference type="GO" id="GO:0005829">
    <property type="term" value="C:cytosol"/>
    <property type="evidence" value="ECO:0007669"/>
    <property type="project" value="TreeGrafter"/>
</dbReference>
<dbReference type="InterPro" id="IPR011006">
    <property type="entry name" value="CheY-like_superfamily"/>
</dbReference>
<dbReference type="PANTHER" id="PTHR48111">
    <property type="entry name" value="REGULATOR OF RPOS"/>
    <property type="match status" value="1"/>
</dbReference>
<feature type="domain" description="Response regulatory" evidence="10">
    <location>
        <begin position="3"/>
        <end position="113"/>
    </location>
</feature>
<evidence type="ECO:0000313" key="13">
    <source>
        <dbReference type="Proteomes" id="UP000003100"/>
    </source>
</evidence>
<evidence type="ECO:0000256" key="5">
    <source>
        <dbReference type="ARBA" id="ARBA00023125"/>
    </source>
</evidence>
<dbReference type="InterPro" id="IPR001789">
    <property type="entry name" value="Sig_transdc_resp-reg_receiver"/>
</dbReference>
<name>C0CRB8_BLAHS</name>
<evidence type="ECO:0000256" key="3">
    <source>
        <dbReference type="ARBA" id="ARBA00023012"/>
    </source>
</evidence>
<reference evidence="12 13" key="2">
    <citation type="submission" date="2009-02" db="EMBL/GenBank/DDBJ databases">
        <title>Draft genome sequence of Blautia hydrogenotrophica DSM 10507 (Ruminococcus hydrogenotrophicus DSM 10507).</title>
        <authorList>
            <person name="Sudarsanam P."/>
            <person name="Ley R."/>
            <person name="Guruge J."/>
            <person name="Turnbaugh P.J."/>
            <person name="Mahowald M."/>
            <person name="Liep D."/>
            <person name="Gordon J."/>
        </authorList>
    </citation>
    <scope>NUCLEOTIDE SEQUENCE [LARGE SCALE GENOMIC DNA]</scope>
    <source>
        <strain evidence="13">DSM 10507 / JCM 14656 / S5a33</strain>
    </source>
</reference>
<dbReference type="GO" id="GO:0000156">
    <property type="term" value="F:phosphorelay response regulator activity"/>
    <property type="evidence" value="ECO:0007669"/>
    <property type="project" value="TreeGrafter"/>
</dbReference>
<evidence type="ECO:0000259" key="10">
    <source>
        <dbReference type="PROSITE" id="PS50110"/>
    </source>
</evidence>
<gene>
    <name evidence="12" type="ORF">RUMHYD_03432</name>
</gene>
<dbReference type="HOGENOM" id="CLU_000445_30_3_9"/>
<dbReference type="Pfam" id="PF00486">
    <property type="entry name" value="Trans_reg_C"/>
    <property type="match status" value="1"/>
</dbReference>
<dbReference type="SUPFAM" id="SSF46894">
    <property type="entry name" value="C-terminal effector domain of the bipartite response regulators"/>
    <property type="match status" value="1"/>
</dbReference>
<evidence type="ECO:0000256" key="7">
    <source>
        <dbReference type="ARBA" id="ARBA00024867"/>
    </source>
</evidence>
<dbReference type="Proteomes" id="UP000003100">
    <property type="component" value="Unassembled WGS sequence"/>
</dbReference>
<evidence type="ECO:0000256" key="8">
    <source>
        <dbReference type="PROSITE-ProRule" id="PRU00169"/>
    </source>
</evidence>